<organism evidence="2 3">
    <name type="scientific">Nakamurella multipartita (strain ATCC 700099 / DSM 44233 / CIP 104796 / JCM 9543 / NBRC 105858 / Y-104)</name>
    <name type="common">Microsphaera multipartita</name>
    <dbReference type="NCBI Taxonomy" id="479431"/>
    <lineage>
        <taxon>Bacteria</taxon>
        <taxon>Bacillati</taxon>
        <taxon>Actinomycetota</taxon>
        <taxon>Actinomycetes</taxon>
        <taxon>Nakamurellales</taxon>
        <taxon>Nakamurellaceae</taxon>
        <taxon>Nakamurella</taxon>
    </lineage>
</organism>
<dbReference type="STRING" id="479431.Namu_5064"/>
<proteinExistence type="predicted"/>
<dbReference type="Pfam" id="PF02627">
    <property type="entry name" value="CMD"/>
    <property type="match status" value="1"/>
</dbReference>
<protein>
    <submittedName>
        <fullName evidence="2">Carboxymuconolactone decarboxylase</fullName>
    </submittedName>
</protein>
<dbReference type="InterPro" id="IPR029032">
    <property type="entry name" value="AhpD-like"/>
</dbReference>
<dbReference type="InterPro" id="IPR003779">
    <property type="entry name" value="CMD-like"/>
</dbReference>
<sequence length="203" mass="22372">MGMTATIPASRTIPTLTHSPRARVPLDPPTGRFARLVDRLVARRFGGAADPLRAMWHNPRVLRADLALEAGVSRLRTLPGHLGKLAEMTVALRIECEWCMDFGYFLAHAQGMDPQKLEQVPTWRTSDAFTPVERRVMEFAEAATATPPAVTDEMAQDLRTDLGEDGLVELTMLVAVENLRSRFNSSLGLSSQGFSESCRVPGR</sequence>
<reference evidence="2 3" key="2">
    <citation type="journal article" date="2010" name="Stand. Genomic Sci.">
        <title>Complete genome sequence of Nakamurella multipartita type strain (Y-104).</title>
        <authorList>
            <person name="Tice H."/>
            <person name="Mayilraj S."/>
            <person name="Sims D."/>
            <person name="Lapidus A."/>
            <person name="Nolan M."/>
            <person name="Lucas S."/>
            <person name="Glavina Del Rio T."/>
            <person name="Copeland A."/>
            <person name="Cheng J.F."/>
            <person name="Meincke L."/>
            <person name="Bruce D."/>
            <person name="Goodwin L."/>
            <person name="Pitluck S."/>
            <person name="Ivanova N."/>
            <person name="Mavromatis K."/>
            <person name="Ovchinnikova G."/>
            <person name="Pati A."/>
            <person name="Chen A."/>
            <person name="Palaniappan K."/>
            <person name="Land M."/>
            <person name="Hauser L."/>
            <person name="Chang Y.J."/>
            <person name="Jeffries C.D."/>
            <person name="Detter J.C."/>
            <person name="Brettin T."/>
            <person name="Rohde M."/>
            <person name="Goker M."/>
            <person name="Bristow J."/>
            <person name="Eisen J.A."/>
            <person name="Markowitz V."/>
            <person name="Hugenholtz P."/>
            <person name="Kyrpides N.C."/>
            <person name="Klenk H.P."/>
            <person name="Chen F."/>
        </authorList>
    </citation>
    <scope>NUCLEOTIDE SEQUENCE [LARGE SCALE GENOMIC DNA]</scope>
    <source>
        <strain evidence="3">ATCC 700099 / DSM 44233 / CIP 104796 / JCM 9543 / NBRC 105858 / Y-104</strain>
    </source>
</reference>
<evidence type="ECO:0000259" key="1">
    <source>
        <dbReference type="Pfam" id="PF02627"/>
    </source>
</evidence>
<dbReference type="EMBL" id="CP001737">
    <property type="protein sequence ID" value="ACV81335.1"/>
    <property type="molecule type" value="Genomic_DNA"/>
</dbReference>
<dbReference type="SUPFAM" id="SSF69118">
    <property type="entry name" value="AhpD-like"/>
    <property type="match status" value="1"/>
</dbReference>
<dbReference type="PANTHER" id="PTHR34846:SF10">
    <property type="entry name" value="CYTOPLASMIC PROTEIN"/>
    <property type="match status" value="1"/>
</dbReference>
<name>C8XB43_NAKMY</name>
<dbReference type="PANTHER" id="PTHR34846">
    <property type="entry name" value="4-CARBOXYMUCONOLACTONE DECARBOXYLASE FAMILY PROTEIN (AFU_ORTHOLOGUE AFUA_6G11590)"/>
    <property type="match status" value="1"/>
</dbReference>
<accession>C8XB43</accession>
<evidence type="ECO:0000313" key="3">
    <source>
        <dbReference type="Proteomes" id="UP000002218"/>
    </source>
</evidence>
<dbReference type="AlphaFoldDB" id="C8XB43"/>
<dbReference type="HOGENOM" id="CLU_082760_7_1_11"/>
<gene>
    <name evidence="2" type="ordered locus">Namu_5064</name>
</gene>
<dbReference type="GO" id="GO:0051920">
    <property type="term" value="F:peroxiredoxin activity"/>
    <property type="evidence" value="ECO:0007669"/>
    <property type="project" value="InterPro"/>
</dbReference>
<dbReference type="InParanoid" id="C8XB43"/>
<dbReference type="Proteomes" id="UP000002218">
    <property type="component" value="Chromosome"/>
</dbReference>
<keyword evidence="3" id="KW-1185">Reference proteome</keyword>
<dbReference type="KEGG" id="nml:Namu_5064"/>
<reference evidence="3" key="1">
    <citation type="submission" date="2009-09" db="EMBL/GenBank/DDBJ databases">
        <title>The complete genome of Nakamurella multipartita DSM 44233.</title>
        <authorList>
            <consortium name="US DOE Joint Genome Institute (JGI-PGF)"/>
            <person name="Lucas S."/>
            <person name="Copeland A."/>
            <person name="Lapidus A."/>
            <person name="Glavina del Rio T."/>
            <person name="Dalin E."/>
            <person name="Tice H."/>
            <person name="Bruce D."/>
            <person name="Goodwin L."/>
            <person name="Pitluck S."/>
            <person name="Kyrpides N."/>
            <person name="Mavromatis K."/>
            <person name="Ivanova N."/>
            <person name="Ovchinnikova G."/>
            <person name="Sims D."/>
            <person name="Meincke L."/>
            <person name="Brettin T."/>
            <person name="Detter J.C."/>
            <person name="Han C."/>
            <person name="Larimer F."/>
            <person name="Land M."/>
            <person name="Hauser L."/>
            <person name="Markowitz V."/>
            <person name="Cheng J.-F."/>
            <person name="Hugenholtz P."/>
            <person name="Woyke T."/>
            <person name="Wu D."/>
            <person name="Klenk H.-P."/>
            <person name="Eisen J.A."/>
        </authorList>
    </citation>
    <scope>NUCLEOTIDE SEQUENCE [LARGE SCALE GENOMIC DNA]</scope>
    <source>
        <strain evidence="3">ATCC 700099 / DSM 44233 / CIP 104796 / JCM 9543 / NBRC 105858 / Y-104</strain>
    </source>
</reference>
<dbReference type="eggNOG" id="COG2128">
    <property type="taxonomic scope" value="Bacteria"/>
</dbReference>
<dbReference type="Gene3D" id="1.20.1290.10">
    <property type="entry name" value="AhpD-like"/>
    <property type="match status" value="1"/>
</dbReference>
<evidence type="ECO:0000313" key="2">
    <source>
        <dbReference type="EMBL" id="ACV81335.1"/>
    </source>
</evidence>
<feature type="domain" description="Carboxymuconolactone decarboxylase-like" evidence="1">
    <location>
        <begin position="59"/>
        <end position="142"/>
    </location>
</feature>